<dbReference type="PANTHER" id="PTHR48022:SF17">
    <property type="entry name" value="HEXOSE TRANSPORTER"/>
    <property type="match status" value="1"/>
</dbReference>
<evidence type="ECO:0000256" key="2">
    <source>
        <dbReference type="ARBA" id="ARBA00010992"/>
    </source>
</evidence>
<dbReference type="GO" id="GO:0005351">
    <property type="term" value="F:carbohydrate:proton symporter activity"/>
    <property type="evidence" value="ECO:0007669"/>
    <property type="project" value="TreeGrafter"/>
</dbReference>
<accession>A0A0F7ST99</accession>
<proteinExistence type="inferred from homology"/>
<evidence type="ECO:0000256" key="8">
    <source>
        <dbReference type="RuleBase" id="RU003346"/>
    </source>
</evidence>
<feature type="transmembrane region" description="Helical" evidence="9">
    <location>
        <begin position="131"/>
        <end position="153"/>
    </location>
</feature>
<feature type="transmembrane region" description="Helical" evidence="9">
    <location>
        <begin position="196"/>
        <end position="218"/>
    </location>
</feature>
<comment type="subcellular location">
    <subcellularLocation>
        <location evidence="1">Membrane</location>
        <topology evidence="1">Multi-pass membrane protein</topology>
    </subcellularLocation>
</comment>
<dbReference type="EMBL" id="LN483157">
    <property type="protein sequence ID" value="CED83834.1"/>
    <property type="molecule type" value="Genomic_DNA"/>
</dbReference>
<dbReference type="InterPro" id="IPR003663">
    <property type="entry name" value="Sugar/inositol_transpt"/>
</dbReference>
<keyword evidence="5 9" id="KW-1133">Transmembrane helix</keyword>
<dbReference type="Gene3D" id="1.20.1250.20">
    <property type="entry name" value="MFS general substrate transporter like domains"/>
    <property type="match status" value="1"/>
</dbReference>
<dbReference type="PRINTS" id="PR00171">
    <property type="entry name" value="SUGRTRNSPORT"/>
</dbReference>
<dbReference type="AlphaFoldDB" id="A0A0F7ST99"/>
<dbReference type="InterPro" id="IPR005828">
    <property type="entry name" value="MFS_sugar_transport-like"/>
</dbReference>
<evidence type="ECO:0000256" key="9">
    <source>
        <dbReference type="SAM" id="Phobius"/>
    </source>
</evidence>
<keyword evidence="3 8" id="KW-0813">Transport</keyword>
<dbReference type="PROSITE" id="PS50850">
    <property type="entry name" value="MFS"/>
    <property type="match status" value="1"/>
</dbReference>
<dbReference type="InterPro" id="IPR020846">
    <property type="entry name" value="MFS_dom"/>
</dbReference>
<keyword evidence="6 9" id="KW-0472">Membrane</keyword>
<feature type="transmembrane region" description="Helical" evidence="9">
    <location>
        <begin position="323"/>
        <end position="344"/>
    </location>
</feature>
<reference evidence="11" key="1">
    <citation type="submission" date="2014-08" db="EMBL/GenBank/DDBJ databases">
        <authorList>
            <person name="Sharma Rahul"/>
            <person name="Thines Marco"/>
        </authorList>
    </citation>
    <scope>NUCLEOTIDE SEQUENCE</scope>
</reference>
<organism evidence="11">
    <name type="scientific">Phaffia rhodozyma</name>
    <name type="common">Yeast</name>
    <name type="synonym">Xanthophyllomyces dendrorhous</name>
    <dbReference type="NCBI Taxonomy" id="264483"/>
    <lineage>
        <taxon>Eukaryota</taxon>
        <taxon>Fungi</taxon>
        <taxon>Dikarya</taxon>
        <taxon>Basidiomycota</taxon>
        <taxon>Agaricomycotina</taxon>
        <taxon>Tremellomycetes</taxon>
        <taxon>Cystofilobasidiales</taxon>
        <taxon>Mrakiaceae</taxon>
        <taxon>Phaffia</taxon>
    </lineage>
</organism>
<feature type="transmembrane region" description="Helical" evidence="9">
    <location>
        <begin position="426"/>
        <end position="445"/>
    </location>
</feature>
<feature type="domain" description="Major facilitator superfamily (MFS) profile" evidence="10">
    <location>
        <begin position="25"/>
        <end position="488"/>
    </location>
</feature>
<dbReference type="NCBIfam" id="TIGR00879">
    <property type="entry name" value="SP"/>
    <property type="match status" value="1"/>
</dbReference>
<keyword evidence="4 9" id="KW-0812">Transmembrane</keyword>
<dbReference type="PROSITE" id="PS00216">
    <property type="entry name" value="SUGAR_TRANSPORT_1"/>
    <property type="match status" value="1"/>
</dbReference>
<feature type="transmembrane region" description="Helical" evidence="9">
    <location>
        <begin position="108"/>
        <end position="125"/>
    </location>
</feature>
<comment type="catalytic activity">
    <reaction evidence="7">
        <text>myo-inositol(out) + H(+)(out) = myo-inositol(in) + H(+)(in)</text>
        <dbReference type="Rhea" id="RHEA:60364"/>
        <dbReference type="ChEBI" id="CHEBI:15378"/>
        <dbReference type="ChEBI" id="CHEBI:17268"/>
    </reaction>
</comment>
<evidence type="ECO:0000256" key="5">
    <source>
        <dbReference type="ARBA" id="ARBA00022989"/>
    </source>
</evidence>
<sequence length="541" mass="58264">MVRAGGPGGTGAGVNSGSTAVAILMSAFAAFGGILFGFDTGTISGIIAMPNWLETFGSHGSRTAYYGGGVGYYLAINNKSLVVSILSVGTFFGALSAYPMGDILGRRLGIMASCSVFCLGVGLQLDTSWSVFIAGRVVAGFGVGLISCLVPMYQSECAPKSVRGFVVGCYQWAITIGLLLAAIVNQCTKNRGNHSAWRIPIAIQFAWAAVLVTGMLLLPESPRWLLLKGKNEQARHAMSRLTSRPPDSTEVDQECLDISLGLEAEAALGKTSYIDCFRGGVARNGFRVWTGILLQGFQQLTGINFIFYYGTTFFKASGISNPFLITIATNVVNVGMTVPGILLIDRMGRRSMLLWGAAIMLVCEYLVAIIGVTVGKTSDAQTINLTAQRVMIAFVCIYIAAFASTWGPIAWVVIGEIFPLAIRGKAMSMATASNWLWNFGIGYATPYLVDQSTPELKTASLGVKVFFIWGSTCVGCFLFTYFFVPETKGLSLEQVDLLYRESTIRGSNAYRKKLIDNDETFMHREITIKDKGASVAHHETV</sequence>
<name>A0A0F7ST99_PHARH</name>
<comment type="similarity">
    <text evidence="2 8">Belongs to the major facilitator superfamily. Sugar transporter (TC 2.A.1.1) family.</text>
</comment>
<dbReference type="SUPFAM" id="SSF103473">
    <property type="entry name" value="MFS general substrate transporter"/>
    <property type="match status" value="1"/>
</dbReference>
<dbReference type="GO" id="GO:0016020">
    <property type="term" value="C:membrane"/>
    <property type="evidence" value="ECO:0007669"/>
    <property type="project" value="UniProtKB-SubCell"/>
</dbReference>
<feature type="transmembrane region" description="Helical" evidence="9">
    <location>
        <begin position="288"/>
        <end position="311"/>
    </location>
</feature>
<evidence type="ECO:0000256" key="3">
    <source>
        <dbReference type="ARBA" id="ARBA00022448"/>
    </source>
</evidence>
<dbReference type="InterPro" id="IPR036259">
    <property type="entry name" value="MFS_trans_sf"/>
</dbReference>
<evidence type="ECO:0000256" key="6">
    <source>
        <dbReference type="ARBA" id="ARBA00023136"/>
    </source>
</evidence>
<evidence type="ECO:0000256" key="7">
    <source>
        <dbReference type="ARBA" id="ARBA00049119"/>
    </source>
</evidence>
<feature type="transmembrane region" description="Helical" evidence="9">
    <location>
        <begin position="165"/>
        <end position="184"/>
    </location>
</feature>
<feature type="transmembrane region" description="Helical" evidence="9">
    <location>
        <begin position="465"/>
        <end position="484"/>
    </location>
</feature>
<dbReference type="InterPro" id="IPR005829">
    <property type="entry name" value="Sugar_transporter_CS"/>
</dbReference>
<dbReference type="FunFam" id="1.20.1250.20:FF:000134">
    <property type="entry name" value="MFS sugar transporter protein"/>
    <property type="match status" value="1"/>
</dbReference>
<feature type="transmembrane region" description="Helical" evidence="9">
    <location>
        <begin position="81"/>
        <end position="101"/>
    </location>
</feature>
<evidence type="ECO:0000256" key="4">
    <source>
        <dbReference type="ARBA" id="ARBA00022692"/>
    </source>
</evidence>
<evidence type="ECO:0000313" key="11">
    <source>
        <dbReference type="EMBL" id="CED83834.1"/>
    </source>
</evidence>
<dbReference type="PANTHER" id="PTHR48022">
    <property type="entry name" value="PLASTIDIC GLUCOSE TRANSPORTER 4"/>
    <property type="match status" value="1"/>
</dbReference>
<evidence type="ECO:0000256" key="1">
    <source>
        <dbReference type="ARBA" id="ARBA00004141"/>
    </source>
</evidence>
<feature type="transmembrane region" description="Helical" evidence="9">
    <location>
        <begin position="21"/>
        <end position="48"/>
    </location>
</feature>
<feature type="transmembrane region" description="Helical" evidence="9">
    <location>
        <begin position="392"/>
        <end position="414"/>
    </location>
</feature>
<feature type="transmembrane region" description="Helical" evidence="9">
    <location>
        <begin position="353"/>
        <end position="372"/>
    </location>
</feature>
<dbReference type="InterPro" id="IPR050360">
    <property type="entry name" value="MFS_Sugar_Transporters"/>
</dbReference>
<protein>
    <submittedName>
        <fullName evidence="11">Mfs monosaccharide transporter</fullName>
    </submittedName>
</protein>
<evidence type="ECO:0000259" key="10">
    <source>
        <dbReference type="PROSITE" id="PS50850"/>
    </source>
</evidence>
<dbReference type="PROSITE" id="PS00217">
    <property type="entry name" value="SUGAR_TRANSPORT_2"/>
    <property type="match status" value="1"/>
</dbReference>
<dbReference type="CDD" id="cd17356">
    <property type="entry name" value="MFS_HXT"/>
    <property type="match status" value="1"/>
</dbReference>
<dbReference type="Pfam" id="PF00083">
    <property type="entry name" value="Sugar_tr"/>
    <property type="match status" value="1"/>
</dbReference>